<protein>
    <recommendedName>
        <fullName evidence="3">ATP-binding protein</fullName>
    </recommendedName>
</protein>
<evidence type="ECO:0000313" key="2">
    <source>
        <dbReference type="Proteomes" id="UP001364764"/>
    </source>
</evidence>
<evidence type="ECO:0000313" key="1">
    <source>
        <dbReference type="EMBL" id="WWP20580.1"/>
    </source>
</evidence>
<dbReference type="InterPro" id="IPR027417">
    <property type="entry name" value="P-loop_NTPase"/>
</dbReference>
<proteinExistence type="predicted"/>
<gene>
    <name evidence="1" type="ORF">V6668_29925</name>
</gene>
<name>A0ABD8ASR2_PAEAM</name>
<sequence length="725" mass="82498">MRKDINYTANLKQNGEGKAFFTEFRHPIVLDSTGNQGKKIKKGLGNNEELAIKIVEELNWLLSNYQIATTEISRSKGFEEKTIDCFFGAILKKQNKSKSDLLDSKIKSHTRSKEHVTVAAIGPTGSGKTSLIRNLIGTNPSNISFPAVSSNRTTTARIEYIFNNSEQAKAAVVFASEPQIEQYIKENIIAAIREQILGDDDEDDDETIADTLLTHADMKFKLGYILGHFRKPSGDDEKRNSDYIALKQFVEKTKNLKNEAELFFENQHINFKDDDEKLDFYIDYYFEDESSSIDDLVEEIIALIKSKVSAMKYGEFEKLNGWPQVWFAEGEKDTILKYMEYFAGNDGKKFGELFAPLVTDIRIKANFKPYRLKNNENLNNVTLIDTIGIGHSTKAIDSLDSEIIDTASKADLIIFVDNGSNPINQTANIAIRDLITHGNSQKMIMAYTQLDRIEDLAAIDIKDKKKNIFKVLSSAMKGYIDIGVNRSSVEDAKKHFKRNSLFLSRTNELKEIKGNNELLEEIERLITFIHAKGEEIEETIEGLPDYDYGKLYKIVGETVSLFIDNFKSKLDDNHWTKIKAMTHRISQLQWDGYDNLKPLSNIMSYFSIKLDDFIKSPLLWQDNFSNECNPTDSKKIKILNGIVQRTTIDLKNELTLLLVSQCLASWDVAYKHRGTGSASIRKKDIEFILKKALTMVDDKEDSTFLAKPIENIIKSVIEELKTVKL</sequence>
<dbReference type="GeneID" id="93479784"/>
<dbReference type="RefSeq" id="WP_338707399.1">
    <property type="nucleotide sequence ID" value="NZ_CP145892.1"/>
</dbReference>
<organism evidence="1 2">
    <name type="scientific">Paenibacillus amylolyticus</name>
    <dbReference type="NCBI Taxonomy" id="1451"/>
    <lineage>
        <taxon>Bacteria</taxon>
        <taxon>Bacillati</taxon>
        <taxon>Bacillota</taxon>
        <taxon>Bacilli</taxon>
        <taxon>Bacillales</taxon>
        <taxon>Paenibacillaceae</taxon>
        <taxon>Paenibacillus</taxon>
    </lineage>
</organism>
<dbReference type="SUPFAM" id="SSF52540">
    <property type="entry name" value="P-loop containing nucleoside triphosphate hydrolases"/>
    <property type="match status" value="2"/>
</dbReference>
<dbReference type="AlphaFoldDB" id="A0ABD8ASR2"/>
<dbReference type="Gene3D" id="3.40.50.300">
    <property type="entry name" value="P-loop containing nucleotide triphosphate hydrolases"/>
    <property type="match status" value="2"/>
</dbReference>
<reference evidence="1 2" key="1">
    <citation type="submission" date="2024-02" db="EMBL/GenBank/DDBJ databases">
        <title>Complete sequences of two Paenibacillus sp. strains and one Lysinibacillus strain isolated from the environment on STAA medium highlight biotechnological potential.</title>
        <authorList>
            <person name="Attere S.A."/>
            <person name="Piche L.C."/>
            <person name="Intertaglia L."/>
            <person name="Lami R."/>
            <person name="Charette S.J."/>
            <person name="Vincent A.T."/>
        </authorList>
    </citation>
    <scope>NUCLEOTIDE SEQUENCE [LARGE SCALE GENOMIC DNA]</scope>
    <source>
        <strain evidence="1 2">Y5S-7</strain>
    </source>
</reference>
<dbReference type="EMBL" id="CP145892">
    <property type="protein sequence ID" value="WWP20580.1"/>
    <property type="molecule type" value="Genomic_DNA"/>
</dbReference>
<accession>A0ABD8ASR2</accession>
<dbReference type="CDD" id="cd00882">
    <property type="entry name" value="Ras_like_GTPase"/>
    <property type="match status" value="1"/>
</dbReference>
<dbReference type="Proteomes" id="UP001364764">
    <property type="component" value="Chromosome"/>
</dbReference>
<evidence type="ECO:0008006" key="3">
    <source>
        <dbReference type="Google" id="ProtNLM"/>
    </source>
</evidence>